<dbReference type="GO" id="GO:0046417">
    <property type="term" value="P:chorismate metabolic process"/>
    <property type="evidence" value="ECO:0007669"/>
    <property type="project" value="InterPro"/>
</dbReference>
<dbReference type="AlphaFoldDB" id="A0A437PRF5"/>
<dbReference type="SUPFAM" id="SSF51569">
    <property type="entry name" value="Aldolase"/>
    <property type="match status" value="1"/>
</dbReference>
<feature type="coiled-coil region" evidence="3">
    <location>
        <begin position="267"/>
        <end position="294"/>
    </location>
</feature>
<comment type="caution">
    <text evidence="5">The sequence shown here is derived from an EMBL/GenBank/DDBJ whole genome shotgun (WGS) entry which is preliminary data.</text>
</comment>
<proteinExistence type="predicted"/>
<dbReference type="Gene3D" id="1.20.59.10">
    <property type="entry name" value="Chorismate mutase"/>
    <property type="match status" value="1"/>
</dbReference>
<sequence length="364" mass="40869">MNAKLDVVPMQNWINTNGKPLIIAGPCSAETEEQVLETARRIKAEGYAHIMRAGVWKPRTRPGSFEGNGEPALKWLVEAKKETGLPTAVEVATPEHIELALKYGVDVLWIGARTTVNPFNVQEIADALKGVDVPVLVKNPVNPDLALWVGAFERLQGAGIKKLGAIHRGFSNAQETKYRNSPMWAVAVELKRMFPELPLIGDPSHMAGKRAYLNELSQRILDLNYDGMIIETHRNPDEAWSDASQQLTPEALGEMLRELEVRKANYGSDFSDELAKLREKIDNIDRELMEVLAARMSVVEKLGEYKRDNNVAVLQLDRWKQLHADRANQAKGLGLYPEFIEEMFKLVHLESIRKQTEVMNSATV</sequence>
<dbReference type="PANTHER" id="PTHR43018">
    <property type="entry name" value="PHOSPHO-2-DEHYDRO-3-DEOXYHEPTONATE ALDOLASE"/>
    <property type="match status" value="1"/>
</dbReference>
<name>A0A437PRF5_9BACT</name>
<evidence type="ECO:0000256" key="3">
    <source>
        <dbReference type="SAM" id="Coils"/>
    </source>
</evidence>
<dbReference type="PANTHER" id="PTHR43018:SF1">
    <property type="entry name" value="PROTEIN AROA(G)"/>
    <property type="match status" value="1"/>
</dbReference>
<dbReference type="OrthoDB" id="9780456at2"/>
<keyword evidence="3" id="KW-0175">Coiled coil</keyword>
<dbReference type="SMART" id="SM00830">
    <property type="entry name" value="CM_2"/>
    <property type="match status" value="1"/>
</dbReference>
<dbReference type="SUPFAM" id="SSF48600">
    <property type="entry name" value="Chorismate mutase II"/>
    <property type="match status" value="1"/>
</dbReference>
<dbReference type="Pfam" id="PF00793">
    <property type="entry name" value="DAHP_synth_1"/>
    <property type="match status" value="1"/>
</dbReference>
<evidence type="ECO:0000256" key="1">
    <source>
        <dbReference type="ARBA" id="ARBA00012404"/>
    </source>
</evidence>
<evidence type="ECO:0000313" key="5">
    <source>
        <dbReference type="EMBL" id="RVU24834.1"/>
    </source>
</evidence>
<evidence type="ECO:0000259" key="4">
    <source>
        <dbReference type="PROSITE" id="PS51168"/>
    </source>
</evidence>
<organism evidence="5 6">
    <name type="scientific">Sandaracinomonas limnophila</name>
    <dbReference type="NCBI Taxonomy" id="1862386"/>
    <lineage>
        <taxon>Bacteria</taxon>
        <taxon>Pseudomonadati</taxon>
        <taxon>Bacteroidota</taxon>
        <taxon>Cytophagia</taxon>
        <taxon>Cytophagales</taxon>
        <taxon>Flectobacillaceae</taxon>
        <taxon>Sandaracinomonas</taxon>
    </lineage>
</organism>
<dbReference type="RefSeq" id="WP_127803919.1">
    <property type="nucleotide sequence ID" value="NZ_SACY01000003.1"/>
</dbReference>
<dbReference type="GO" id="GO:0004106">
    <property type="term" value="F:chorismate mutase activity"/>
    <property type="evidence" value="ECO:0007669"/>
    <property type="project" value="UniProtKB-EC"/>
</dbReference>
<reference evidence="5 6" key="1">
    <citation type="submission" date="2019-01" db="EMBL/GenBank/DDBJ databases">
        <authorList>
            <person name="Chen W.-M."/>
        </authorList>
    </citation>
    <scope>NUCLEOTIDE SEQUENCE [LARGE SCALE GENOMIC DNA]</scope>
    <source>
        <strain evidence="5 6">FSY-15</strain>
    </source>
</reference>
<dbReference type="Proteomes" id="UP000282832">
    <property type="component" value="Unassembled WGS sequence"/>
</dbReference>
<dbReference type="Pfam" id="PF01817">
    <property type="entry name" value="CM_2"/>
    <property type="match status" value="1"/>
</dbReference>
<dbReference type="InterPro" id="IPR036263">
    <property type="entry name" value="Chorismate_II_sf"/>
</dbReference>
<dbReference type="InterPro" id="IPR036979">
    <property type="entry name" value="CM_dom_sf"/>
</dbReference>
<keyword evidence="6" id="KW-1185">Reference proteome</keyword>
<dbReference type="EC" id="5.4.99.5" evidence="1"/>
<dbReference type="PROSITE" id="PS51168">
    <property type="entry name" value="CHORISMATE_MUT_2"/>
    <property type="match status" value="1"/>
</dbReference>
<dbReference type="InterPro" id="IPR002701">
    <property type="entry name" value="CM_II_prokaryot"/>
</dbReference>
<evidence type="ECO:0000313" key="6">
    <source>
        <dbReference type="Proteomes" id="UP000282832"/>
    </source>
</evidence>
<accession>A0A437PRF5</accession>
<feature type="domain" description="Chorismate mutase" evidence="4">
    <location>
        <begin position="268"/>
        <end position="359"/>
    </location>
</feature>
<evidence type="ECO:0000256" key="2">
    <source>
        <dbReference type="ARBA" id="ARBA00022679"/>
    </source>
</evidence>
<gene>
    <name evidence="5" type="ORF">EOJ36_07435</name>
</gene>
<dbReference type="InterPro" id="IPR052899">
    <property type="entry name" value="Class-I_DAHP_synthase"/>
</dbReference>
<dbReference type="InterPro" id="IPR006218">
    <property type="entry name" value="DAHP1/KDSA"/>
</dbReference>
<dbReference type="EMBL" id="SACY01000003">
    <property type="protein sequence ID" value="RVU24834.1"/>
    <property type="molecule type" value="Genomic_DNA"/>
</dbReference>
<dbReference type="InterPro" id="IPR013785">
    <property type="entry name" value="Aldolase_TIM"/>
</dbReference>
<dbReference type="Gene3D" id="3.20.20.70">
    <property type="entry name" value="Aldolase class I"/>
    <property type="match status" value="1"/>
</dbReference>
<dbReference type="GO" id="GO:0016740">
    <property type="term" value="F:transferase activity"/>
    <property type="evidence" value="ECO:0007669"/>
    <property type="project" value="UniProtKB-KW"/>
</dbReference>
<keyword evidence="2" id="KW-0808">Transferase</keyword>
<protein>
    <recommendedName>
        <fullName evidence="1">chorismate mutase</fullName>
        <ecNumber evidence="1">5.4.99.5</ecNumber>
    </recommendedName>
</protein>